<dbReference type="RefSeq" id="WP_222992312.1">
    <property type="nucleotide sequence ID" value="NZ_JAINVV010000011.1"/>
</dbReference>
<sequence>MTKSPSVATQANDMIDMRAALADGRTTPAALVERAIERADAANAQLNFIAWPAFERARAQAREPRTGALAGIPTLIKDMIDEKDMPASWGANVLRDHVARQDGPYTMAIADAGPISIARSTMPELGLNVATESPLTGPTRNPWSLDHAPGGSSGGGSAAVAAGVVPVAHASDGLGSIRHGAAPCGLVGLKPSRGRNIGDEAMHGFTDLGVNGCVSRTVRDSAAWLEATQTRDPGAAFAPVPLVTEAIDSGLRIHCHATVMRTGAGPDAGVARVFAETVHLLERLGHSVCDGRLPFDGPDTIAALNSFIEGRFTRQLDVLAAHIGIPITPADLEYRSATLVAAGKLIDDARFAGATRAMERAAIAYLAGFETFDIWMTPTFSTEIVRIGVFGPDGAWQDQRDHLVDYAGYCWIDNFAGTPAISLPMGFSDTGLPIGIQFATRPGGEALLLALAHQLEAAVQWWRRTPPIWFGGNIA</sequence>
<proteinExistence type="inferred from homology"/>
<feature type="domain" description="Amidase" evidence="2">
    <location>
        <begin position="31"/>
        <end position="449"/>
    </location>
</feature>
<name>A0ABS7PVI3_9SPHN</name>
<dbReference type="InterPro" id="IPR036928">
    <property type="entry name" value="AS_sf"/>
</dbReference>
<evidence type="ECO:0000256" key="1">
    <source>
        <dbReference type="ARBA" id="ARBA00009199"/>
    </source>
</evidence>
<comment type="caution">
    <text evidence="3">The sequence shown here is derived from an EMBL/GenBank/DDBJ whole genome shotgun (WGS) entry which is preliminary data.</text>
</comment>
<keyword evidence="4" id="KW-1185">Reference proteome</keyword>
<evidence type="ECO:0000313" key="3">
    <source>
        <dbReference type="EMBL" id="MBY8825213.1"/>
    </source>
</evidence>
<protein>
    <recommendedName>
        <fullName evidence="2">Amidase domain-containing protein</fullName>
    </recommendedName>
</protein>
<dbReference type="EMBL" id="JAINVV010000011">
    <property type="protein sequence ID" value="MBY8825213.1"/>
    <property type="molecule type" value="Genomic_DNA"/>
</dbReference>
<reference evidence="3 4" key="1">
    <citation type="submission" date="2021-08" db="EMBL/GenBank/DDBJ databases">
        <authorList>
            <person name="Tuo L."/>
        </authorList>
    </citation>
    <scope>NUCLEOTIDE SEQUENCE [LARGE SCALE GENOMIC DNA]</scope>
    <source>
        <strain evidence="3 4">JCM 31229</strain>
    </source>
</reference>
<evidence type="ECO:0000313" key="4">
    <source>
        <dbReference type="Proteomes" id="UP000706039"/>
    </source>
</evidence>
<dbReference type="PANTHER" id="PTHR11895:SF7">
    <property type="entry name" value="GLUTAMYL-TRNA(GLN) AMIDOTRANSFERASE SUBUNIT A, MITOCHONDRIAL"/>
    <property type="match status" value="1"/>
</dbReference>
<dbReference type="Proteomes" id="UP000706039">
    <property type="component" value="Unassembled WGS sequence"/>
</dbReference>
<organism evidence="3 4">
    <name type="scientific">Sphingomonas colocasiae</name>
    <dbReference type="NCBI Taxonomy" id="1848973"/>
    <lineage>
        <taxon>Bacteria</taxon>
        <taxon>Pseudomonadati</taxon>
        <taxon>Pseudomonadota</taxon>
        <taxon>Alphaproteobacteria</taxon>
        <taxon>Sphingomonadales</taxon>
        <taxon>Sphingomonadaceae</taxon>
        <taxon>Sphingomonas</taxon>
    </lineage>
</organism>
<dbReference type="Gene3D" id="3.90.1300.10">
    <property type="entry name" value="Amidase signature (AS) domain"/>
    <property type="match status" value="1"/>
</dbReference>
<accession>A0ABS7PVI3</accession>
<dbReference type="PANTHER" id="PTHR11895">
    <property type="entry name" value="TRANSAMIDASE"/>
    <property type="match status" value="1"/>
</dbReference>
<dbReference type="SUPFAM" id="SSF75304">
    <property type="entry name" value="Amidase signature (AS) enzymes"/>
    <property type="match status" value="1"/>
</dbReference>
<dbReference type="InterPro" id="IPR000120">
    <property type="entry name" value="Amidase"/>
</dbReference>
<evidence type="ECO:0000259" key="2">
    <source>
        <dbReference type="Pfam" id="PF01425"/>
    </source>
</evidence>
<comment type="similarity">
    <text evidence="1">Belongs to the amidase family.</text>
</comment>
<dbReference type="Pfam" id="PF01425">
    <property type="entry name" value="Amidase"/>
    <property type="match status" value="1"/>
</dbReference>
<gene>
    <name evidence="3" type="ORF">K7G82_23120</name>
</gene>
<dbReference type="InterPro" id="IPR023631">
    <property type="entry name" value="Amidase_dom"/>
</dbReference>